<dbReference type="InterPro" id="IPR023198">
    <property type="entry name" value="PGP-like_dom2"/>
</dbReference>
<reference evidence="1 2" key="1">
    <citation type="submission" date="2023-06" db="EMBL/GenBank/DDBJ databases">
        <authorList>
            <person name="Oyuntsetseg B."/>
            <person name="Kim S.B."/>
        </authorList>
    </citation>
    <scope>NUCLEOTIDE SEQUENCE [LARGE SCALE GENOMIC DNA]</scope>
    <source>
        <strain evidence="1 2">4-36</strain>
    </source>
</reference>
<dbReference type="Proteomes" id="UP001239397">
    <property type="component" value="Chromosome"/>
</dbReference>
<dbReference type="AlphaFoldDB" id="A0A9Y2K032"/>
<dbReference type="NCBIfam" id="TIGR01509">
    <property type="entry name" value="HAD-SF-IA-v3"/>
    <property type="match status" value="1"/>
</dbReference>
<sequence length="218" mass="22783">MNMKTGLVGAFRALLLDCDGVLVDSAVTADLAWRLWADELGLSRDEVLTAARGRRVVEAVRRFVDEDSVALEAERFEKLELSLADGTRACLGATSLTREIAAYGCWAVVTSAHRSVATARLLAAGLPLPPVLIAAEDVSQGKPAPDGFKEAAAALGVDARECLAFDDLEVGVAAAEASGAKALLVRVDAAAAGSISSLADVHMEFSDGFVRVWTPSAD</sequence>
<organism evidence="1 2">
    <name type="scientific">Amycolatopsis mongoliensis</name>
    <dbReference type="NCBI Taxonomy" id="715475"/>
    <lineage>
        <taxon>Bacteria</taxon>
        <taxon>Bacillati</taxon>
        <taxon>Actinomycetota</taxon>
        <taxon>Actinomycetes</taxon>
        <taxon>Pseudonocardiales</taxon>
        <taxon>Pseudonocardiaceae</taxon>
        <taxon>Amycolatopsis</taxon>
    </lineage>
</organism>
<dbReference type="EMBL" id="CP127295">
    <property type="protein sequence ID" value="WIY07090.1"/>
    <property type="molecule type" value="Genomic_DNA"/>
</dbReference>
<proteinExistence type="predicted"/>
<dbReference type="InterPro" id="IPR036412">
    <property type="entry name" value="HAD-like_sf"/>
</dbReference>
<dbReference type="InterPro" id="IPR006439">
    <property type="entry name" value="HAD-SF_hydro_IA"/>
</dbReference>
<dbReference type="Gene3D" id="1.10.150.240">
    <property type="entry name" value="Putative phosphatase, domain 2"/>
    <property type="match status" value="1"/>
</dbReference>
<gene>
    <name evidence="1" type="ORF">QRX60_25745</name>
</gene>
<keyword evidence="1" id="KW-0378">Hydrolase</keyword>
<dbReference type="PANTHER" id="PTHR43481:SF4">
    <property type="entry name" value="GLYCEROL-1-PHOSPHATE PHOSPHOHYDROLASE 1-RELATED"/>
    <property type="match status" value="1"/>
</dbReference>
<dbReference type="SUPFAM" id="SSF56784">
    <property type="entry name" value="HAD-like"/>
    <property type="match status" value="1"/>
</dbReference>
<dbReference type="RefSeq" id="WP_286003337.1">
    <property type="nucleotide sequence ID" value="NZ_CP127295.1"/>
</dbReference>
<dbReference type="KEGG" id="amog:QRX60_25745"/>
<dbReference type="InterPro" id="IPR023214">
    <property type="entry name" value="HAD_sf"/>
</dbReference>
<dbReference type="InterPro" id="IPR051806">
    <property type="entry name" value="HAD-like_SPP"/>
</dbReference>
<name>A0A9Y2K032_9PSEU</name>
<dbReference type="PANTHER" id="PTHR43481">
    <property type="entry name" value="FRUCTOSE-1-PHOSPHATE PHOSPHATASE"/>
    <property type="match status" value="1"/>
</dbReference>
<dbReference type="GO" id="GO:0050308">
    <property type="term" value="F:sugar-phosphatase activity"/>
    <property type="evidence" value="ECO:0007669"/>
    <property type="project" value="TreeGrafter"/>
</dbReference>
<evidence type="ECO:0000313" key="2">
    <source>
        <dbReference type="Proteomes" id="UP001239397"/>
    </source>
</evidence>
<evidence type="ECO:0000313" key="1">
    <source>
        <dbReference type="EMBL" id="WIY07090.1"/>
    </source>
</evidence>
<accession>A0A9Y2K032</accession>
<dbReference type="Pfam" id="PF00702">
    <property type="entry name" value="Hydrolase"/>
    <property type="match status" value="1"/>
</dbReference>
<protein>
    <submittedName>
        <fullName evidence="1">HAD-IA family hydrolase</fullName>
    </submittedName>
</protein>
<dbReference type="SFLD" id="SFLDG01129">
    <property type="entry name" value="C1.5:_HAD__Beta-PGM__Phosphata"/>
    <property type="match status" value="1"/>
</dbReference>
<keyword evidence="2" id="KW-1185">Reference proteome</keyword>
<dbReference type="Gene3D" id="3.40.50.1000">
    <property type="entry name" value="HAD superfamily/HAD-like"/>
    <property type="match status" value="1"/>
</dbReference>
<dbReference type="SFLD" id="SFLDS00003">
    <property type="entry name" value="Haloacid_Dehalogenase"/>
    <property type="match status" value="1"/>
</dbReference>